<sequence length="96" mass="11169">MKKSLREAGKKVGVSIHPHQLRNNFAKYYILNGGGDNFFPVLDIHKYNIICSFVTTNLKINGGGNMRMFTREHKTSIQLQQEDKIEMKIQKRDFKI</sequence>
<proteinExistence type="predicted"/>
<reference evidence="2" key="1">
    <citation type="submission" date="2023-11" db="EMBL/GenBank/DDBJ databases">
        <title>Genome Sequence of Bacillus pseudomycoides stain BUPM19.</title>
        <authorList>
            <person name="Farhat A."/>
        </authorList>
    </citation>
    <scope>NUCLEOTIDE SEQUENCE [LARGE SCALE GENOMIC DNA]</scope>
    <source>
        <strain evidence="2">BUPM19</strain>
    </source>
</reference>
<evidence type="ECO:0000313" key="1">
    <source>
        <dbReference type="EMBL" id="MDZ5609276.1"/>
    </source>
</evidence>
<dbReference type="EMBL" id="JAXOVW010000056">
    <property type="protein sequence ID" value="MDZ5609276.1"/>
    <property type="molecule type" value="Genomic_DNA"/>
</dbReference>
<dbReference type="Proteomes" id="UP001291930">
    <property type="component" value="Unassembled WGS sequence"/>
</dbReference>
<evidence type="ECO:0000313" key="2">
    <source>
        <dbReference type="Proteomes" id="UP001291930"/>
    </source>
</evidence>
<dbReference type="RefSeq" id="WP_374218790.1">
    <property type="nucleotide sequence ID" value="NZ_JAXOVW010000056.1"/>
</dbReference>
<keyword evidence="2" id="KW-1185">Reference proteome</keyword>
<accession>A0ABU5K0X4</accession>
<comment type="caution">
    <text evidence="1">The sequence shown here is derived from an EMBL/GenBank/DDBJ whole genome shotgun (WGS) entry which is preliminary data.</text>
</comment>
<protein>
    <submittedName>
        <fullName evidence="1">Uncharacterized protein</fullName>
    </submittedName>
</protein>
<organism evidence="1 2">
    <name type="scientific">Bacillus bingmayongensis</name>
    <dbReference type="NCBI Taxonomy" id="1150157"/>
    <lineage>
        <taxon>Bacteria</taxon>
        <taxon>Bacillati</taxon>
        <taxon>Bacillota</taxon>
        <taxon>Bacilli</taxon>
        <taxon>Bacillales</taxon>
        <taxon>Bacillaceae</taxon>
        <taxon>Bacillus</taxon>
    </lineage>
</organism>
<gene>
    <name evidence="1" type="ORF">U2I54_19965</name>
</gene>
<name>A0ABU5K0X4_9BACI</name>